<dbReference type="Proteomes" id="UP000295718">
    <property type="component" value="Unassembled WGS sequence"/>
</dbReference>
<keyword evidence="2" id="KW-1185">Reference proteome</keyword>
<dbReference type="RefSeq" id="WP_031391346.1">
    <property type="nucleotide sequence ID" value="NZ_JPNB01000002.1"/>
</dbReference>
<evidence type="ECO:0000313" key="1">
    <source>
        <dbReference type="EMBL" id="TCL61004.1"/>
    </source>
</evidence>
<evidence type="ECO:0000313" key="2">
    <source>
        <dbReference type="Proteomes" id="UP000295718"/>
    </source>
</evidence>
<organism evidence="1 2">
    <name type="scientific">Kineothrix alysoides</name>
    <dbReference type="NCBI Taxonomy" id="1469948"/>
    <lineage>
        <taxon>Bacteria</taxon>
        <taxon>Bacillati</taxon>
        <taxon>Bacillota</taxon>
        <taxon>Clostridia</taxon>
        <taxon>Lachnospirales</taxon>
        <taxon>Lachnospiraceae</taxon>
        <taxon>Kineothrix</taxon>
    </lineage>
</organism>
<protein>
    <recommendedName>
        <fullName evidence="3">Zinc ribbon family protein</fullName>
    </recommendedName>
</protein>
<dbReference type="OrthoDB" id="166721at2"/>
<name>A0A4R1R632_9FIRM</name>
<dbReference type="AlphaFoldDB" id="A0A4R1R632"/>
<reference evidence="1 2" key="1">
    <citation type="submission" date="2019-03" db="EMBL/GenBank/DDBJ databases">
        <title>Genomic Encyclopedia of Type Strains, Phase IV (KMG-IV): sequencing the most valuable type-strain genomes for metagenomic binning, comparative biology and taxonomic classification.</title>
        <authorList>
            <person name="Goeker M."/>
        </authorList>
    </citation>
    <scope>NUCLEOTIDE SEQUENCE [LARGE SCALE GENOMIC DNA]</scope>
    <source>
        <strain evidence="1 2">DSM 100556</strain>
    </source>
</reference>
<accession>A0A4R1R632</accession>
<dbReference type="EMBL" id="SLUO01000001">
    <property type="protein sequence ID" value="TCL61004.1"/>
    <property type="molecule type" value="Genomic_DNA"/>
</dbReference>
<proteinExistence type="predicted"/>
<evidence type="ECO:0008006" key="3">
    <source>
        <dbReference type="Google" id="ProtNLM"/>
    </source>
</evidence>
<dbReference type="PANTHER" id="PTHR28139:SF1">
    <property type="entry name" value="UPF0768 PROTEIN YBL029C-A"/>
    <property type="match status" value="1"/>
</dbReference>
<dbReference type="PANTHER" id="PTHR28139">
    <property type="entry name" value="UPF0768 PROTEIN YBL029C-A"/>
    <property type="match status" value="1"/>
</dbReference>
<comment type="caution">
    <text evidence="1">The sequence shown here is derived from an EMBL/GenBank/DDBJ whole genome shotgun (WGS) entry which is preliminary data.</text>
</comment>
<gene>
    <name evidence="1" type="ORF">EDD76_101101</name>
</gene>
<sequence length="87" mass="9982">MFIIWGTRGFEKDLGYTNVTCCCPHCNNVVNLIAKKIGRRFTLFWIPLFPIKLSYYILCPICRAGKQVSKNEIRQCLGVKPIDEVVS</sequence>